<accession>A0A1X7VJD3</accession>
<reference evidence="1" key="1">
    <citation type="submission" date="2017-05" db="UniProtKB">
        <authorList>
            <consortium name="EnsemblMetazoa"/>
        </authorList>
    </citation>
    <scope>IDENTIFICATION</scope>
</reference>
<dbReference type="EnsemblMetazoa" id="Aqu2.1.40461_001">
    <property type="protein sequence ID" value="Aqu2.1.40461_001"/>
    <property type="gene ID" value="Aqu2.1.40461"/>
</dbReference>
<protein>
    <submittedName>
        <fullName evidence="1">Uncharacterized protein</fullName>
    </submittedName>
</protein>
<dbReference type="InParanoid" id="A0A1X7VJD3"/>
<evidence type="ECO:0000313" key="1">
    <source>
        <dbReference type="EnsemblMetazoa" id="Aqu2.1.40461_001"/>
    </source>
</evidence>
<organism evidence="1">
    <name type="scientific">Amphimedon queenslandica</name>
    <name type="common">Sponge</name>
    <dbReference type="NCBI Taxonomy" id="400682"/>
    <lineage>
        <taxon>Eukaryota</taxon>
        <taxon>Metazoa</taxon>
        <taxon>Porifera</taxon>
        <taxon>Demospongiae</taxon>
        <taxon>Heteroscleromorpha</taxon>
        <taxon>Haplosclerida</taxon>
        <taxon>Niphatidae</taxon>
        <taxon>Amphimedon</taxon>
    </lineage>
</organism>
<proteinExistence type="predicted"/>
<sequence>MAALMTDASIDISKWSIICESSRRNETVFSVALNSMLMIPPSCKYIYALHIPYKKAVISFVV</sequence>
<name>A0A1X7VJD3_AMPQE</name>
<dbReference type="AlphaFoldDB" id="A0A1X7VJD3"/>